<organism evidence="5">
    <name type="scientific">Strongyloides ratti</name>
    <name type="common">Parasitic roundworm</name>
    <dbReference type="NCBI Taxonomy" id="34506"/>
    <lineage>
        <taxon>Eukaryota</taxon>
        <taxon>Metazoa</taxon>
        <taxon>Ecdysozoa</taxon>
        <taxon>Nematoda</taxon>
        <taxon>Chromadorea</taxon>
        <taxon>Rhabditida</taxon>
        <taxon>Tylenchina</taxon>
        <taxon>Panagrolaimomorpha</taxon>
        <taxon>Strongyloidoidea</taxon>
        <taxon>Strongyloididae</taxon>
        <taxon>Strongyloides</taxon>
    </lineage>
</organism>
<dbReference type="WormBase" id="SRAE_X000242700">
    <property type="protein sequence ID" value="SRP01951"/>
    <property type="gene ID" value="WBGene00268013"/>
</dbReference>
<dbReference type="AlphaFoldDB" id="A0A090KZT2"/>
<feature type="domain" description="HMG box" evidence="4">
    <location>
        <begin position="18"/>
        <end position="82"/>
    </location>
</feature>
<evidence type="ECO:0000256" key="3">
    <source>
        <dbReference type="SAM" id="MobiDB-lite"/>
    </source>
</evidence>
<protein>
    <submittedName>
        <fullName evidence="5 7">FACT complex subunit SSRP1</fullName>
    </submittedName>
</protein>
<reference evidence="6" key="1">
    <citation type="submission" date="2014-09" db="EMBL/GenBank/DDBJ databases">
        <authorList>
            <person name="Martin A.A."/>
        </authorList>
    </citation>
    <scope>NUCLEOTIDE SEQUENCE</scope>
    <source>
        <strain evidence="6">ED321</strain>
    </source>
</reference>
<dbReference type="Proteomes" id="UP000035682">
    <property type="component" value="Unplaced"/>
</dbReference>
<keyword evidence="1 2" id="KW-0238">DNA-binding</keyword>
<dbReference type="SMART" id="SM00398">
    <property type="entry name" value="HMG"/>
    <property type="match status" value="1"/>
</dbReference>
<dbReference type="GO" id="GO:0005634">
    <property type="term" value="C:nucleus"/>
    <property type="evidence" value="ECO:0007669"/>
    <property type="project" value="UniProtKB-UniRule"/>
</dbReference>
<evidence type="ECO:0000256" key="2">
    <source>
        <dbReference type="PROSITE-ProRule" id="PRU00267"/>
    </source>
</evidence>
<keyword evidence="6" id="KW-1185">Reference proteome</keyword>
<dbReference type="WBParaSite" id="SRAE_X000242700.1">
    <property type="protein sequence ID" value="SRAE_X000242700.1"/>
    <property type="gene ID" value="WBGene00268013"/>
</dbReference>
<dbReference type="PROSITE" id="PS50118">
    <property type="entry name" value="HMG_BOX_2"/>
    <property type="match status" value="1"/>
</dbReference>
<name>A0A090KZT2_STRRB</name>
<proteinExistence type="predicted"/>
<evidence type="ECO:0000313" key="8">
    <source>
        <dbReference type="WormBase" id="SRAE_X000242700"/>
    </source>
</evidence>
<dbReference type="Gene3D" id="1.10.30.10">
    <property type="entry name" value="High mobility group box domain"/>
    <property type="match status" value="1"/>
</dbReference>
<dbReference type="CTD" id="36385507"/>
<accession>A0A090KZT2</accession>
<dbReference type="SUPFAM" id="SSF47095">
    <property type="entry name" value="HMG-box"/>
    <property type="match status" value="1"/>
</dbReference>
<gene>
    <name evidence="5 7 8" type="ORF">SRAE_X000242700</name>
</gene>
<evidence type="ECO:0000313" key="6">
    <source>
        <dbReference type="Proteomes" id="UP000035682"/>
    </source>
</evidence>
<feature type="DNA-binding region" description="HMG box" evidence="2">
    <location>
        <begin position="18"/>
        <end position="82"/>
    </location>
</feature>
<evidence type="ECO:0000259" key="4">
    <source>
        <dbReference type="PROSITE" id="PS50118"/>
    </source>
</evidence>
<dbReference type="GO" id="GO:0003677">
    <property type="term" value="F:DNA binding"/>
    <property type="evidence" value="ECO:0007669"/>
    <property type="project" value="UniProtKB-UniRule"/>
</dbReference>
<feature type="region of interest" description="Disordered" evidence="3">
    <location>
        <begin position="65"/>
        <end position="87"/>
    </location>
</feature>
<dbReference type="PANTHER" id="PTHR48112">
    <property type="entry name" value="HIGH MOBILITY GROUP PROTEIN DSP1"/>
    <property type="match status" value="1"/>
</dbReference>
<dbReference type="EMBL" id="LN609400">
    <property type="protein sequence ID" value="CEF60694.1"/>
    <property type="molecule type" value="Genomic_DNA"/>
</dbReference>
<reference evidence="7" key="3">
    <citation type="submission" date="2020-12" db="UniProtKB">
        <authorList>
            <consortium name="WormBaseParasite"/>
        </authorList>
    </citation>
    <scope>IDENTIFICATION</scope>
</reference>
<dbReference type="PANTHER" id="PTHR48112:SF22">
    <property type="entry name" value="MITOCHONDRIAL TRANSCRIPTION FACTOR A, ISOFORM B"/>
    <property type="match status" value="1"/>
</dbReference>
<evidence type="ECO:0000256" key="1">
    <source>
        <dbReference type="ARBA" id="ARBA00023125"/>
    </source>
</evidence>
<reference evidence="5" key="2">
    <citation type="submission" date="2014-09" db="EMBL/GenBank/DDBJ databases">
        <authorList>
            <person name="Aslett A.Martin."/>
        </authorList>
    </citation>
    <scope>NUCLEOTIDE SEQUENCE</scope>
    <source>
        <strain evidence="5">ED321 Heterogonic</strain>
    </source>
</reference>
<dbReference type="FunFam" id="1.10.30.10:FF:000062">
    <property type="entry name" value="Hmg-1.1"/>
    <property type="match status" value="1"/>
</dbReference>
<evidence type="ECO:0000313" key="7">
    <source>
        <dbReference type="WBParaSite" id="SRAE_X000242700.1"/>
    </source>
</evidence>
<dbReference type="GO" id="GO:0006357">
    <property type="term" value="P:regulation of transcription by RNA polymerase II"/>
    <property type="evidence" value="ECO:0007669"/>
    <property type="project" value="TreeGrafter"/>
</dbReference>
<dbReference type="InterPro" id="IPR050342">
    <property type="entry name" value="HMGB"/>
</dbReference>
<dbReference type="InterPro" id="IPR009071">
    <property type="entry name" value="HMG_box_dom"/>
</dbReference>
<dbReference type="OMA" id="MKNMGGK"/>
<keyword evidence="2" id="KW-0539">Nucleus</keyword>
<sequence length="87" mass="10130">MAKATKKTTKKPKDPNAPKRALSAFFFWLKENRERIKKPGMGVAEVAKAAGVEWNALTDKKKWEKKAEDDKKRYERDLENYKKMQAS</sequence>
<evidence type="ECO:0000313" key="5">
    <source>
        <dbReference type="EMBL" id="CEF60694.1"/>
    </source>
</evidence>
<dbReference type="Pfam" id="PF00505">
    <property type="entry name" value="HMG_box"/>
    <property type="match status" value="1"/>
</dbReference>
<dbReference type="RefSeq" id="XP_024499903.1">
    <property type="nucleotide sequence ID" value="XM_024645640.1"/>
</dbReference>
<dbReference type="InterPro" id="IPR036910">
    <property type="entry name" value="HMG_box_dom_sf"/>
</dbReference>
<dbReference type="GeneID" id="36385507"/>